<gene>
    <name evidence="1" type="ORF">Vadar_030976</name>
</gene>
<accession>A0ACB7XM99</accession>
<sequence length="464" mass="50435">MWSVVRLSQVKVVGSGGRNRDDQSKKETLKVVHKHGPCSHLNEDQASTPTLAEIMSNDQSRVNSLQKRLRAKSDENVFESSKVTLPTESGKLIGTGNYVVTLGFGTPKKDLTLIFDTGSDVTWIQCQPCISCYQQQEPIFNPSKSQTYKNLTCNTPQCSQLQRRGCFTKTNTCIYGVDYGDGSFTRGFFATETLTLTGSDVFPNFTFGCGVNNQGLFRGSAGLLSLGRNPLSLVGQTASKYGNYFSYCLPTFSSSSGTLVFGKEGGPTNSASLKFTPLSTNSNEPSSYFIQVDAIKVGEQTLSISPSVFSNSGTIIDSGTVVTRLQPEAYSALRTSFWQQMMNYTMTQGVSLFDTCYNFSGHDTVVVPHIYFLFAGDVEAPLDFSGILFSTSPTQACLAFAGNSDASEVGIFGNLQQQTLDVVYDVAGGKLGFGTEGCSTPYSLQWGQMTPLKKNNQLVLQCWI</sequence>
<dbReference type="Proteomes" id="UP000828048">
    <property type="component" value="Chromosome 10"/>
</dbReference>
<name>A0ACB7XM99_9ERIC</name>
<comment type="caution">
    <text evidence="1">The sequence shown here is derived from an EMBL/GenBank/DDBJ whole genome shotgun (WGS) entry which is preliminary data.</text>
</comment>
<evidence type="ECO:0000313" key="2">
    <source>
        <dbReference type="Proteomes" id="UP000828048"/>
    </source>
</evidence>
<protein>
    <submittedName>
        <fullName evidence="1">Uncharacterized protein</fullName>
    </submittedName>
</protein>
<dbReference type="EMBL" id="CM037160">
    <property type="protein sequence ID" value="KAH7841518.1"/>
    <property type="molecule type" value="Genomic_DNA"/>
</dbReference>
<evidence type="ECO:0000313" key="1">
    <source>
        <dbReference type="EMBL" id="KAH7841518.1"/>
    </source>
</evidence>
<organism evidence="1 2">
    <name type="scientific">Vaccinium darrowii</name>
    <dbReference type="NCBI Taxonomy" id="229202"/>
    <lineage>
        <taxon>Eukaryota</taxon>
        <taxon>Viridiplantae</taxon>
        <taxon>Streptophyta</taxon>
        <taxon>Embryophyta</taxon>
        <taxon>Tracheophyta</taxon>
        <taxon>Spermatophyta</taxon>
        <taxon>Magnoliopsida</taxon>
        <taxon>eudicotyledons</taxon>
        <taxon>Gunneridae</taxon>
        <taxon>Pentapetalae</taxon>
        <taxon>asterids</taxon>
        <taxon>Ericales</taxon>
        <taxon>Ericaceae</taxon>
        <taxon>Vaccinioideae</taxon>
        <taxon>Vaccinieae</taxon>
        <taxon>Vaccinium</taxon>
    </lineage>
</organism>
<proteinExistence type="predicted"/>
<keyword evidence="2" id="KW-1185">Reference proteome</keyword>
<reference evidence="1 2" key="1">
    <citation type="journal article" date="2021" name="Hortic Res">
        <title>High-quality reference genome and annotation aids understanding of berry development for evergreen blueberry (Vaccinium darrowii).</title>
        <authorList>
            <person name="Yu J."/>
            <person name="Hulse-Kemp A.M."/>
            <person name="Babiker E."/>
            <person name="Staton M."/>
        </authorList>
    </citation>
    <scope>NUCLEOTIDE SEQUENCE [LARGE SCALE GENOMIC DNA]</scope>
    <source>
        <strain evidence="2">cv. NJ 8807/NJ 8810</strain>
        <tissue evidence="1">Young leaf</tissue>
    </source>
</reference>